<evidence type="ECO:0000313" key="1">
    <source>
        <dbReference type="EMBL" id="MCU4742736.1"/>
    </source>
</evidence>
<evidence type="ECO:0000313" key="2">
    <source>
        <dbReference type="Proteomes" id="UP001321018"/>
    </source>
</evidence>
<protein>
    <submittedName>
        <fullName evidence="1">Uncharacterized protein</fullName>
    </submittedName>
</protein>
<dbReference type="EMBL" id="JAOPKA010000010">
    <property type="protein sequence ID" value="MCU4742736.1"/>
    <property type="molecule type" value="Genomic_DNA"/>
</dbReference>
<proteinExistence type="predicted"/>
<name>A0AAP2Z025_9EURY</name>
<dbReference type="AlphaFoldDB" id="A0AAP2Z025"/>
<sequence length="56" mass="5891">MTQTAHTIPAFASLHSLAKATGLPEVYSGPNWDVRGGVVRWSVMPIGIGIDSVRAA</sequence>
<gene>
    <name evidence="1" type="ORF">OB960_15185</name>
</gene>
<reference evidence="1" key="1">
    <citation type="submission" date="2022-09" db="EMBL/GenBank/DDBJ databases">
        <title>Enrichment on poylsaccharides allowed isolation of novel metabolic and taxonomic groups of Haloarchaea.</title>
        <authorList>
            <person name="Sorokin D.Y."/>
            <person name="Elcheninov A.G."/>
            <person name="Khizhniak T.V."/>
            <person name="Kolganova T.V."/>
            <person name="Kublanov I.V."/>
        </authorList>
    </citation>
    <scope>NUCLEOTIDE SEQUENCE</scope>
    <source>
        <strain evidence="1">AArc-xg1-1</strain>
    </source>
</reference>
<dbReference type="Proteomes" id="UP001321018">
    <property type="component" value="Unassembled WGS sequence"/>
</dbReference>
<accession>A0AAP2Z025</accession>
<comment type="caution">
    <text evidence="1">The sequence shown here is derived from an EMBL/GenBank/DDBJ whole genome shotgun (WGS) entry which is preliminary data.</text>
</comment>
<organism evidence="1 2">
    <name type="scientific">Natronoglomus mannanivorans</name>
    <dbReference type="NCBI Taxonomy" id="2979990"/>
    <lineage>
        <taxon>Archaea</taxon>
        <taxon>Methanobacteriati</taxon>
        <taxon>Methanobacteriota</taxon>
        <taxon>Stenosarchaea group</taxon>
        <taxon>Halobacteria</taxon>
        <taxon>Halobacteriales</taxon>
        <taxon>Natrialbaceae</taxon>
        <taxon>Natronoglomus</taxon>
    </lineage>
</organism>